<feature type="transmembrane region" description="Helical" evidence="8">
    <location>
        <begin position="343"/>
        <end position="364"/>
    </location>
</feature>
<feature type="transmembrane region" description="Helical" evidence="8">
    <location>
        <begin position="440"/>
        <end position="462"/>
    </location>
</feature>
<name>A0A8H7VJA2_9FUNG</name>
<accession>A0A8H7VJA2</accession>
<feature type="domain" description="Major facilitator superfamily (MFS) profile" evidence="9">
    <location>
        <begin position="84"/>
        <end position="573"/>
    </location>
</feature>
<dbReference type="PANTHER" id="PTHR23501:SF102">
    <property type="entry name" value="DRUG TRANSPORTER, PUTATIVE (AFU_ORTHOLOGUE AFUA_3G08530)-RELATED"/>
    <property type="match status" value="1"/>
</dbReference>
<sequence length="644" mass="70702">MVSSIKEVDESHNDDLNIINHTKTQHASSNVTIENAESIRSCITIATTKNEGSHIDNNEKNGVNEQDNDKKKLITKKRIGVMLTFFSLQLSLFLAALDNTIVATSLPKIGSDFESMAISSWVVNSYVLTFDVFQPLFSKFSDIFGRKYTLMSGIVIFLIGSVLCGASQTMIMLIVCRAIQGIGAASIFSMVFVIISDLVPLEKRGSYQGIINAVFALASVFGPLIGGSLTDNATWRWNFYINLPIGAVSLVILFFFLHLPTPKQNLKEKLKRIDYAGNFLVLSAATLFLLAMNFGGQTFPWKSAAVIAPFVLTGVLIALLVVVEMKFAKEPLMPPRLFKNRSVVAILCANLFFGIAFFAIVYYLPIYFQVVRGDSATWSGIRLIPMQMLITVFATMSGLIISKFGIYRRIITTGLGLLTLCIGLMSLFDVDTPFSKIYGFTVIGGAGIGMTFSSTIIAIQAAAEPRDIEIKKRIAVVTGLNNFSRILGGALGVAIASAILNSTLKKELPNIIPIEYAEIIFQSPEFIRNGLPQEYFEVTVKVYVDSLRFVWHILTIMAGIAFLASVVIKHHSLKQGGPSSEKKEEQGNDEKVQIGRSSSSTLDEGSILHIAEGTTSVENKDQVVVQVESDQRSSFDIKNARNQK</sequence>
<keyword evidence="5 8" id="KW-1133">Transmembrane helix</keyword>
<reference evidence="10 11" key="1">
    <citation type="submission" date="2020-12" db="EMBL/GenBank/DDBJ databases">
        <title>Metabolic potential, ecology and presence of endohyphal bacteria is reflected in genomic diversity of Mucoromycotina.</title>
        <authorList>
            <person name="Muszewska A."/>
            <person name="Okrasinska A."/>
            <person name="Steczkiewicz K."/>
            <person name="Drgas O."/>
            <person name="Orlowska M."/>
            <person name="Perlinska-Lenart U."/>
            <person name="Aleksandrzak-Piekarczyk T."/>
            <person name="Szatraj K."/>
            <person name="Zielenkiewicz U."/>
            <person name="Pilsyk S."/>
            <person name="Malc E."/>
            <person name="Mieczkowski P."/>
            <person name="Kruszewska J.S."/>
            <person name="Biernat P."/>
            <person name="Pawlowska J."/>
        </authorList>
    </citation>
    <scope>NUCLEOTIDE SEQUENCE [LARGE SCALE GENOMIC DNA]</scope>
    <source>
        <strain evidence="10 11">CBS 142.35</strain>
    </source>
</reference>
<evidence type="ECO:0000256" key="3">
    <source>
        <dbReference type="ARBA" id="ARBA00022448"/>
    </source>
</evidence>
<comment type="similarity">
    <text evidence="2">Belongs to the major facilitator superfamily.</text>
</comment>
<keyword evidence="6 8" id="KW-0472">Membrane</keyword>
<dbReference type="Pfam" id="PF07690">
    <property type="entry name" value="MFS_1"/>
    <property type="match status" value="1"/>
</dbReference>
<feature type="transmembrane region" description="Helical" evidence="8">
    <location>
        <begin position="273"/>
        <end position="292"/>
    </location>
</feature>
<dbReference type="InterPro" id="IPR036259">
    <property type="entry name" value="MFS_trans_sf"/>
</dbReference>
<feature type="compositionally biased region" description="Basic and acidic residues" evidence="7">
    <location>
        <begin position="580"/>
        <end position="593"/>
    </location>
</feature>
<feature type="transmembrane region" description="Helical" evidence="8">
    <location>
        <begin position="483"/>
        <end position="500"/>
    </location>
</feature>
<evidence type="ECO:0000256" key="6">
    <source>
        <dbReference type="ARBA" id="ARBA00023136"/>
    </source>
</evidence>
<dbReference type="SUPFAM" id="SSF103473">
    <property type="entry name" value="MFS general substrate transporter"/>
    <property type="match status" value="1"/>
</dbReference>
<feature type="transmembrane region" description="Helical" evidence="8">
    <location>
        <begin position="384"/>
        <end position="401"/>
    </location>
</feature>
<evidence type="ECO:0000256" key="5">
    <source>
        <dbReference type="ARBA" id="ARBA00022989"/>
    </source>
</evidence>
<dbReference type="OrthoDB" id="10021397at2759"/>
<feature type="transmembrane region" description="Helical" evidence="8">
    <location>
        <begin position="181"/>
        <end position="199"/>
    </location>
</feature>
<evidence type="ECO:0000313" key="10">
    <source>
        <dbReference type="EMBL" id="KAG2216624.1"/>
    </source>
</evidence>
<protein>
    <recommendedName>
        <fullName evidence="9">Major facilitator superfamily (MFS) profile domain-containing protein</fullName>
    </recommendedName>
</protein>
<keyword evidence="11" id="KW-1185">Reference proteome</keyword>
<evidence type="ECO:0000313" key="11">
    <source>
        <dbReference type="Proteomes" id="UP000646827"/>
    </source>
</evidence>
<organism evidence="10 11">
    <name type="scientific">Circinella minor</name>
    <dbReference type="NCBI Taxonomy" id="1195481"/>
    <lineage>
        <taxon>Eukaryota</taxon>
        <taxon>Fungi</taxon>
        <taxon>Fungi incertae sedis</taxon>
        <taxon>Mucoromycota</taxon>
        <taxon>Mucoromycotina</taxon>
        <taxon>Mucoromycetes</taxon>
        <taxon>Mucorales</taxon>
        <taxon>Lichtheimiaceae</taxon>
        <taxon>Circinella</taxon>
    </lineage>
</organism>
<keyword evidence="3" id="KW-0813">Transport</keyword>
<comment type="subcellular location">
    <subcellularLocation>
        <location evidence="1">Endomembrane system</location>
        <topology evidence="1">Multi-pass membrane protein</topology>
    </subcellularLocation>
</comment>
<evidence type="ECO:0000256" key="4">
    <source>
        <dbReference type="ARBA" id="ARBA00022692"/>
    </source>
</evidence>
<dbReference type="PRINTS" id="PR01036">
    <property type="entry name" value="TCRTETB"/>
</dbReference>
<dbReference type="PROSITE" id="PS50850">
    <property type="entry name" value="MFS"/>
    <property type="match status" value="1"/>
</dbReference>
<dbReference type="CDD" id="cd17502">
    <property type="entry name" value="MFS_Azr1_MDR_like"/>
    <property type="match status" value="1"/>
</dbReference>
<feature type="transmembrane region" description="Helical" evidence="8">
    <location>
        <begin position="410"/>
        <end position="428"/>
    </location>
</feature>
<dbReference type="EMBL" id="JAEPRB010000380">
    <property type="protein sequence ID" value="KAG2216624.1"/>
    <property type="molecule type" value="Genomic_DNA"/>
</dbReference>
<feature type="region of interest" description="Disordered" evidence="7">
    <location>
        <begin position="574"/>
        <end position="604"/>
    </location>
</feature>
<feature type="transmembrane region" description="Helical" evidence="8">
    <location>
        <begin position="549"/>
        <end position="568"/>
    </location>
</feature>
<gene>
    <name evidence="10" type="ORF">INT45_001830</name>
</gene>
<dbReference type="PANTHER" id="PTHR23501">
    <property type="entry name" value="MAJOR FACILITATOR SUPERFAMILY"/>
    <property type="match status" value="1"/>
</dbReference>
<dbReference type="GO" id="GO:0005886">
    <property type="term" value="C:plasma membrane"/>
    <property type="evidence" value="ECO:0007669"/>
    <property type="project" value="TreeGrafter"/>
</dbReference>
<keyword evidence="4 8" id="KW-0812">Transmembrane</keyword>
<feature type="transmembrane region" description="Helical" evidence="8">
    <location>
        <begin position="211"/>
        <end position="229"/>
    </location>
</feature>
<evidence type="ECO:0000256" key="7">
    <source>
        <dbReference type="SAM" id="MobiDB-lite"/>
    </source>
</evidence>
<dbReference type="FunFam" id="1.20.1720.10:FF:000013">
    <property type="entry name" value="Related to multidrug resistance proteins"/>
    <property type="match status" value="1"/>
</dbReference>
<dbReference type="InterPro" id="IPR020846">
    <property type="entry name" value="MFS_dom"/>
</dbReference>
<evidence type="ECO:0000256" key="2">
    <source>
        <dbReference type="ARBA" id="ARBA00008335"/>
    </source>
</evidence>
<dbReference type="GO" id="GO:0022857">
    <property type="term" value="F:transmembrane transporter activity"/>
    <property type="evidence" value="ECO:0007669"/>
    <property type="project" value="InterPro"/>
</dbReference>
<dbReference type="AlphaFoldDB" id="A0A8H7VJA2"/>
<feature type="transmembrane region" description="Helical" evidence="8">
    <location>
        <begin position="117"/>
        <end position="137"/>
    </location>
</feature>
<dbReference type="Gene3D" id="1.20.1250.20">
    <property type="entry name" value="MFS general substrate transporter like domains"/>
    <property type="match status" value="1"/>
</dbReference>
<dbReference type="InterPro" id="IPR011701">
    <property type="entry name" value="MFS"/>
</dbReference>
<feature type="transmembrane region" description="Helical" evidence="8">
    <location>
        <begin position="79"/>
        <end position="97"/>
    </location>
</feature>
<feature type="transmembrane region" description="Helical" evidence="8">
    <location>
        <begin position="149"/>
        <end position="175"/>
    </location>
</feature>
<dbReference type="Proteomes" id="UP000646827">
    <property type="component" value="Unassembled WGS sequence"/>
</dbReference>
<comment type="caution">
    <text evidence="10">The sequence shown here is derived from an EMBL/GenBank/DDBJ whole genome shotgun (WGS) entry which is preliminary data.</text>
</comment>
<dbReference type="Gene3D" id="1.20.1720.10">
    <property type="entry name" value="Multidrug resistance protein D"/>
    <property type="match status" value="1"/>
</dbReference>
<feature type="transmembrane region" description="Helical" evidence="8">
    <location>
        <begin position="304"/>
        <end position="323"/>
    </location>
</feature>
<proteinExistence type="inferred from homology"/>
<dbReference type="GO" id="GO:0012505">
    <property type="term" value="C:endomembrane system"/>
    <property type="evidence" value="ECO:0007669"/>
    <property type="project" value="UniProtKB-SubCell"/>
</dbReference>
<evidence type="ECO:0000256" key="1">
    <source>
        <dbReference type="ARBA" id="ARBA00004127"/>
    </source>
</evidence>
<evidence type="ECO:0000259" key="9">
    <source>
        <dbReference type="PROSITE" id="PS50850"/>
    </source>
</evidence>
<evidence type="ECO:0000256" key="8">
    <source>
        <dbReference type="SAM" id="Phobius"/>
    </source>
</evidence>
<feature type="transmembrane region" description="Helical" evidence="8">
    <location>
        <begin position="241"/>
        <end position="261"/>
    </location>
</feature>